<dbReference type="InterPro" id="IPR003838">
    <property type="entry name" value="ABC3_permease_C"/>
</dbReference>
<keyword evidence="5 6" id="KW-0472">Membrane</keyword>
<feature type="transmembrane region" description="Helical" evidence="6">
    <location>
        <begin position="356"/>
        <end position="374"/>
    </location>
</feature>
<feature type="transmembrane region" description="Helical" evidence="6">
    <location>
        <begin position="793"/>
        <end position="817"/>
    </location>
</feature>
<sequence>MRQLALASIRHRRGSYVAVFVAVLCAAALLTALGVLFESGLRAGVEPQRYAGASVVVGGQQTMDVPEDLDPSFAERVPLPAEVVEQVAAVDGVARVVGESSVPISVEGVSGARGFGWSSASLTPLSLRDGVEPRGAGEVVLDAELANRAGLSVGDQVPLAIGGVPGSYRVTGVAAPEGGAATGRVPAVFFTDELARELSGRPDQVDVVGVVARDGVAPEVLAERISAQVDGVVTYTGSARGDVEFLDVGAVRAQLVVLSLAFAGSAMMIAMLVVAGTLGLAVQQRRREMALLRAVAATPRQIHRLVGTEILWVAAAAAVPGAAAGIGVAFLLRAVFVRTGLLPEDFGLAVGPVPPVAALLLVVGTARLAGWVAARRAARIDPVSALREAAVEPRGLGRWRVRAGVLAAVGWLATSALPAFLPGEGAVAGAASSAMLGVVSVALLGPLVVAAAARFAGRWVRSLAPVAGSLAVAGVAASTRRLAAVVTPLVLAVAMASVQIFTQTTIAAAAAEQADDGVVADYVVIGEAGLAPAVADVVRGLRGVETVTPVSRSQVFVAHQQLGAPAVTSFAAQGVPADGLERTLDLDPRAGDLSRLRGETVALGASAAETLGVGVGDRIDLRLGDGTRLDAEVVATYGRGLGFGEVTLPHDLLAAHTTNRLDESLLVRAEGPVEITGFPGVTVLDRAALAAAGQEQRDTESWTSLVALVVILAYLAIAVVNTLVMATAARSREFALLRMVGARRRQVLSMTRIEALLVVAIAAVVGTLAAAPALLGVSFALTGSVVPAVPPLVYLAIVGVTALLGLVAIGIPTRVALRTRPMEAMGLRE</sequence>
<dbReference type="InterPro" id="IPR038766">
    <property type="entry name" value="Membrane_comp_ABC_pdt"/>
</dbReference>
<evidence type="ECO:0000313" key="8">
    <source>
        <dbReference type="EMBL" id="OLF11922.1"/>
    </source>
</evidence>
<organism evidence="8 9">
    <name type="scientific">Actinophytocola xanthii</name>
    <dbReference type="NCBI Taxonomy" id="1912961"/>
    <lineage>
        <taxon>Bacteria</taxon>
        <taxon>Bacillati</taxon>
        <taxon>Actinomycetota</taxon>
        <taxon>Actinomycetes</taxon>
        <taxon>Pseudonocardiales</taxon>
        <taxon>Pseudonocardiaceae</taxon>
    </lineage>
</organism>
<dbReference type="GO" id="GO:0005886">
    <property type="term" value="C:plasma membrane"/>
    <property type="evidence" value="ECO:0007669"/>
    <property type="project" value="UniProtKB-SubCell"/>
</dbReference>
<dbReference type="Proteomes" id="UP000185596">
    <property type="component" value="Unassembled WGS sequence"/>
</dbReference>
<gene>
    <name evidence="8" type="ORF">BU204_29565</name>
</gene>
<feature type="transmembrane region" description="Helical" evidence="6">
    <location>
        <begin position="482"/>
        <end position="501"/>
    </location>
</feature>
<feature type="transmembrane region" description="Helical" evidence="6">
    <location>
        <begin position="403"/>
        <end position="421"/>
    </location>
</feature>
<feature type="transmembrane region" description="Helical" evidence="6">
    <location>
        <begin position="310"/>
        <end position="336"/>
    </location>
</feature>
<reference evidence="8 9" key="1">
    <citation type="submission" date="2016-12" db="EMBL/GenBank/DDBJ databases">
        <title>The draft genome sequence of Actinophytocola sp. 11-183.</title>
        <authorList>
            <person name="Wang W."/>
            <person name="Yuan L."/>
        </authorList>
    </citation>
    <scope>NUCLEOTIDE SEQUENCE [LARGE SCALE GENOMIC DNA]</scope>
    <source>
        <strain evidence="8 9">11-183</strain>
    </source>
</reference>
<keyword evidence="9" id="KW-1185">Reference proteome</keyword>
<protein>
    <recommendedName>
        <fullName evidence="7">ABC3 transporter permease C-terminal domain-containing protein</fullName>
    </recommendedName>
</protein>
<feature type="transmembrane region" description="Helical" evidence="6">
    <location>
        <begin position="427"/>
        <end position="453"/>
    </location>
</feature>
<dbReference type="PANTHER" id="PTHR30287:SF1">
    <property type="entry name" value="INNER MEMBRANE PROTEIN"/>
    <property type="match status" value="1"/>
</dbReference>
<proteinExistence type="predicted"/>
<feature type="transmembrane region" description="Helical" evidence="6">
    <location>
        <begin position="255"/>
        <end position="282"/>
    </location>
</feature>
<evidence type="ECO:0000256" key="2">
    <source>
        <dbReference type="ARBA" id="ARBA00022475"/>
    </source>
</evidence>
<dbReference type="PANTHER" id="PTHR30287">
    <property type="entry name" value="MEMBRANE COMPONENT OF PREDICTED ABC SUPERFAMILY METABOLITE UPTAKE TRANSPORTER"/>
    <property type="match status" value="1"/>
</dbReference>
<keyword evidence="2" id="KW-1003">Cell membrane</keyword>
<dbReference type="STRING" id="1912961.BU204_29565"/>
<comment type="caution">
    <text evidence="8">The sequence shown here is derived from an EMBL/GenBank/DDBJ whole genome shotgun (WGS) entry which is preliminary data.</text>
</comment>
<evidence type="ECO:0000259" key="7">
    <source>
        <dbReference type="Pfam" id="PF02687"/>
    </source>
</evidence>
<dbReference type="OrthoDB" id="3223244at2"/>
<feature type="domain" description="ABC3 transporter permease C-terminal" evidence="7">
    <location>
        <begin position="706"/>
        <end position="819"/>
    </location>
</feature>
<name>A0A1Q8CC71_9PSEU</name>
<feature type="transmembrane region" description="Helical" evidence="6">
    <location>
        <begin position="705"/>
        <end position="729"/>
    </location>
</feature>
<evidence type="ECO:0000256" key="5">
    <source>
        <dbReference type="ARBA" id="ARBA00023136"/>
    </source>
</evidence>
<accession>A0A1Q8CC71</accession>
<evidence type="ECO:0000256" key="3">
    <source>
        <dbReference type="ARBA" id="ARBA00022692"/>
    </source>
</evidence>
<keyword evidence="4 6" id="KW-1133">Transmembrane helix</keyword>
<keyword evidence="3 6" id="KW-0812">Transmembrane</keyword>
<feature type="domain" description="ABC3 transporter permease C-terminal" evidence="7">
    <location>
        <begin position="261"/>
        <end position="382"/>
    </location>
</feature>
<evidence type="ECO:0000313" key="9">
    <source>
        <dbReference type="Proteomes" id="UP000185596"/>
    </source>
</evidence>
<evidence type="ECO:0000256" key="6">
    <source>
        <dbReference type="SAM" id="Phobius"/>
    </source>
</evidence>
<feature type="transmembrane region" description="Helical" evidence="6">
    <location>
        <begin position="753"/>
        <end position="781"/>
    </location>
</feature>
<evidence type="ECO:0000256" key="4">
    <source>
        <dbReference type="ARBA" id="ARBA00022989"/>
    </source>
</evidence>
<comment type="subcellular location">
    <subcellularLocation>
        <location evidence="1">Cell membrane</location>
        <topology evidence="1">Multi-pass membrane protein</topology>
    </subcellularLocation>
</comment>
<dbReference type="EMBL" id="MSIE01000063">
    <property type="protein sequence ID" value="OLF11922.1"/>
    <property type="molecule type" value="Genomic_DNA"/>
</dbReference>
<evidence type="ECO:0000256" key="1">
    <source>
        <dbReference type="ARBA" id="ARBA00004651"/>
    </source>
</evidence>
<dbReference type="Pfam" id="PF02687">
    <property type="entry name" value="FtsX"/>
    <property type="match status" value="2"/>
</dbReference>
<feature type="transmembrane region" description="Helical" evidence="6">
    <location>
        <begin position="16"/>
        <end position="37"/>
    </location>
</feature>
<dbReference type="AlphaFoldDB" id="A0A1Q8CC71"/>
<dbReference type="RefSeq" id="WP_075129065.1">
    <property type="nucleotide sequence ID" value="NZ_MSIE01000063.1"/>
</dbReference>